<keyword evidence="8" id="KW-0653">Protein transport</keyword>
<dbReference type="Pfam" id="PF17171">
    <property type="entry name" value="GST_C_6"/>
    <property type="match status" value="1"/>
</dbReference>
<evidence type="ECO:0000256" key="13">
    <source>
        <dbReference type="ARBA" id="ARBA00039748"/>
    </source>
</evidence>
<feature type="region of interest" description="Disordered" evidence="16">
    <location>
        <begin position="516"/>
        <end position="538"/>
    </location>
</feature>
<comment type="subunit">
    <text evidence="15">Interacts with MTX2/metaxin-2. Associates with the mitochondrial contact site and cristae organizing system (MICOS) complex, composed of at least MICOS10/MIC10, CHCHD3/MIC19, CHCHD6/MIC25, APOOL/MIC27, IMMT/MIC60, APOO/MIC23/MIC26 and QIL1/MIC13. This complex was also known under the names MINOS or MitOS complex. The MICOS complex associates with mitochondrial outer membrane proteins SAMM50, MTX1 and MTX2 (together described as components of the mitochondrial outer membrane sorting assembly machinery (SAM) complex) and DNAJC11, mitochondrial inner membrane protein TMEM11 and with HSPA9. The MICOS and SAM complexes together with DNAJC11 are part of a large protein complex spanning both membranes termed the mitochondrial intermembrane space bridging (MIB) complex. Interacts with ARMC1.</text>
</comment>
<gene>
    <name evidence="19" type="ORF">CCH79_00018572</name>
</gene>
<keyword evidence="5" id="KW-0812">Transmembrane</keyword>
<accession>A0A315VY25</accession>
<evidence type="ECO:0000313" key="20">
    <source>
        <dbReference type="Proteomes" id="UP000250572"/>
    </source>
</evidence>
<keyword evidence="11" id="KW-0472">Membrane</keyword>
<dbReference type="Pfam" id="PF10568">
    <property type="entry name" value="Tom37"/>
    <property type="match status" value="1"/>
</dbReference>
<comment type="caution">
    <text evidence="19">The sequence shown here is derived from an EMBL/GenBank/DDBJ whole genome shotgun (WGS) entry which is preliminary data.</text>
</comment>
<evidence type="ECO:0000256" key="6">
    <source>
        <dbReference type="ARBA" id="ARBA00022787"/>
    </source>
</evidence>
<dbReference type="EMBL" id="NHOQ01000885">
    <property type="protein sequence ID" value="PWA28218.1"/>
    <property type="molecule type" value="Genomic_DNA"/>
</dbReference>
<evidence type="ECO:0000256" key="4">
    <source>
        <dbReference type="ARBA" id="ARBA00022499"/>
    </source>
</evidence>
<dbReference type="Proteomes" id="UP000250572">
    <property type="component" value="Unassembled WGS sequence"/>
</dbReference>
<dbReference type="CDD" id="cd03078">
    <property type="entry name" value="GST_N_Metaxin1_like"/>
    <property type="match status" value="1"/>
</dbReference>
<evidence type="ECO:0000259" key="17">
    <source>
        <dbReference type="Pfam" id="PF10568"/>
    </source>
</evidence>
<keyword evidence="20" id="KW-1185">Reference proteome</keyword>
<evidence type="ECO:0000256" key="14">
    <source>
        <dbReference type="ARBA" id="ARBA00042095"/>
    </source>
</evidence>
<evidence type="ECO:0000256" key="7">
    <source>
        <dbReference type="ARBA" id="ARBA00022843"/>
    </source>
</evidence>
<dbReference type="GO" id="GO:0015031">
    <property type="term" value="P:protein transport"/>
    <property type="evidence" value="ECO:0007669"/>
    <property type="project" value="UniProtKB-KW"/>
</dbReference>
<keyword evidence="10" id="KW-0496">Mitochondrion</keyword>
<feature type="domain" description="Mitochondrial outer membrane transport complex Sam37/metaxin N-terminal" evidence="17">
    <location>
        <begin position="239"/>
        <end position="360"/>
    </location>
</feature>
<dbReference type="STRING" id="33528.ENSGAFP00000021761"/>
<dbReference type="InterPro" id="IPR040079">
    <property type="entry name" value="Glutathione_S-Trfase"/>
</dbReference>
<evidence type="ECO:0000313" key="19">
    <source>
        <dbReference type="EMBL" id="PWA28218.1"/>
    </source>
</evidence>
<dbReference type="InterPro" id="IPR033468">
    <property type="entry name" value="Metaxin_GST"/>
</dbReference>
<evidence type="ECO:0000256" key="1">
    <source>
        <dbReference type="ARBA" id="ARBA00004294"/>
    </source>
</evidence>
<comment type="function">
    <text evidence="12">Involved in transport of proteins into the mitochondrion. Essential for embryonic development.</text>
</comment>
<comment type="similarity">
    <text evidence="2">Belongs to the metaxin family.</text>
</comment>
<dbReference type="SFLD" id="SFLDS00019">
    <property type="entry name" value="Glutathione_Transferase_(cytos"/>
    <property type="match status" value="1"/>
</dbReference>
<keyword evidence="9" id="KW-1133">Transmembrane helix</keyword>
<dbReference type="PANTHER" id="PTHR12289">
    <property type="entry name" value="METAXIN RELATED"/>
    <property type="match status" value="1"/>
</dbReference>
<dbReference type="InterPro" id="IPR050931">
    <property type="entry name" value="Mito_Protein_Transport_Metaxin"/>
</dbReference>
<keyword evidence="4" id="KW-1017">Isopeptide bond</keyword>
<dbReference type="SUPFAM" id="SSF47616">
    <property type="entry name" value="GST C-terminal domain-like"/>
    <property type="match status" value="1"/>
</dbReference>
<evidence type="ECO:0000256" key="10">
    <source>
        <dbReference type="ARBA" id="ARBA00023128"/>
    </source>
</evidence>
<dbReference type="AlphaFoldDB" id="A0A315VY25"/>
<evidence type="ECO:0000256" key="15">
    <source>
        <dbReference type="ARBA" id="ARBA00046575"/>
    </source>
</evidence>
<keyword evidence="7" id="KW-0832">Ubl conjugation</keyword>
<feature type="domain" description="Metaxin glutathione S-transferase" evidence="18">
    <location>
        <begin position="390"/>
        <end position="453"/>
    </location>
</feature>
<dbReference type="PANTHER" id="PTHR12289:SF34">
    <property type="entry name" value="METAXIN-1"/>
    <property type="match status" value="1"/>
</dbReference>
<dbReference type="InterPro" id="IPR036282">
    <property type="entry name" value="Glutathione-S-Trfase_C_sf"/>
</dbReference>
<organism evidence="19 20">
    <name type="scientific">Gambusia affinis</name>
    <name type="common">Western mosquitofish</name>
    <name type="synonym">Heterandria affinis</name>
    <dbReference type="NCBI Taxonomy" id="33528"/>
    <lineage>
        <taxon>Eukaryota</taxon>
        <taxon>Metazoa</taxon>
        <taxon>Chordata</taxon>
        <taxon>Craniata</taxon>
        <taxon>Vertebrata</taxon>
        <taxon>Euteleostomi</taxon>
        <taxon>Actinopterygii</taxon>
        <taxon>Neopterygii</taxon>
        <taxon>Teleostei</taxon>
        <taxon>Neoteleostei</taxon>
        <taxon>Acanthomorphata</taxon>
        <taxon>Ovalentaria</taxon>
        <taxon>Atherinomorphae</taxon>
        <taxon>Cyprinodontiformes</taxon>
        <taxon>Poeciliidae</taxon>
        <taxon>Poeciliinae</taxon>
        <taxon>Gambusia</taxon>
    </lineage>
</organism>
<keyword evidence="6" id="KW-1000">Mitochondrion outer membrane</keyword>
<evidence type="ECO:0000256" key="8">
    <source>
        <dbReference type="ARBA" id="ARBA00022927"/>
    </source>
</evidence>
<comment type="subcellular location">
    <subcellularLocation>
        <location evidence="1">Mitochondrion outer membrane</location>
    </subcellularLocation>
</comment>
<evidence type="ECO:0000256" key="12">
    <source>
        <dbReference type="ARBA" id="ARBA00037753"/>
    </source>
</evidence>
<evidence type="ECO:0000256" key="2">
    <source>
        <dbReference type="ARBA" id="ARBA00009170"/>
    </source>
</evidence>
<evidence type="ECO:0000256" key="3">
    <source>
        <dbReference type="ARBA" id="ARBA00022448"/>
    </source>
</evidence>
<dbReference type="GO" id="GO:0007005">
    <property type="term" value="P:mitochondrion organization"/>
    <property type="evidence" value="ECO:0007669"/>
    <property type="project" value="TreeGrafter"/>
</dbReference>
<dbReference type="SFLD" id="SFLDG01180">
    <property type="entry name" value="SUF1"/>
    <property type="match status" value="1"/>
</dbReference>
<reference evidence="19 20" key="1">
    <citation type="journal article" date="2018" name="G3 (Bethesda)">
        <title>A High-Quality Reference Genome for the Invasive Mosquitofish Gambusia affinis Using a Chicago Library.</title>
        <authorList>
            <person name="Hoffberg S.L."/>
            <person name="Troendle N.J."/>
            <person name="Glenn T.C."/>
            <person name="Mahmud O."/>
            <person name="Louha S."/>
            <person name="Chalopin D."/>
            <person name="Bennetzen J.L."/>
            <person name="Mauricio R."/>
        </authorList>
    </citation>
    <scope>NUCLEOTIDE SEQUENCE [LARGE SCALE GENOMIC DNA]</scope>
    <source>
        <strain evidence="19">NE01/NJP1002.9</strain>
        <tissue evidence="19">Muscle</tissue>
    </source>
</reference>
<dbReference type="GO" id="GO:0001401">
    <property type="term" value="C:SAM complex"/>
    <property type="evidence" value="ECO:0007669"/>
    <property type="project" value="InterPro"/>
</dbReference>
<evidence type="ECO:0000256" key="5">
    <source>
        <dbReference type="ARBA" id="ARBA00022692"/>
    </source>
</evidence>
<dbReference type="Gene3D" id="1.20.1050.10">
    <property type="match status" value="1"/>
</dbReference>
<evidence type="ECO:0000256" key="11">
    <source>
        <dbReference type="ARBA" id="ARBA00023136"/>
    </source>
</evidence>
<name>A0A315VY25_GAMAF</name>
<evidence type="ECO:0000259" key="18">
    <source>
        <dbReference type="Pfam" id="PF17171"/>
    </source>
</evidence>
<dbReference type="CDD" id="cd03212">
    <property type="entry name" value="GST_C_Metaxin1_3"/>
    <property type="match status" value="1"/>
</dbReference>
<evidence type="ECO:0000256" key="9">
    <source>
        <dbReference type="ARBA" id="ARBA00022989"/>
    </source>
</evidence>
<evidence type="ECO:0000256" key="16">
    <source>
        <dbReference type="SAM" id="MobiDB-lite"/>
    </source>
</evidence>
<keyword evidence="3" id="KW-0813">Transport</keyword>
<protein>
    <recommendedName>
        <fullName evidence="13">Metaxin-1</fullName>
    </recommendedName>
    <alternativeName>
        <fullName evidence="14">Mitochondrial outer membrane import complex protein 1</fullName>
    </alternativeName>
</protein>
<proteinExistence type="inferred from homology"/>
<sequence>MQLKTDPIQSSCFAQESTAGESPEIHRDVFMCLVSVPLLLLVVGNAPTPAGSDPVGTLTAGFSSPFNPLSSLRASLVSIRGGDATLTAAEKNLVNNLSAPFSFRWVSLWDSAVTHGKQTAAGSPNIMGGETEMKTDHIYSSVLPPLPQETGSQKQEVEAEEISYASVQFKQSKLDSDDPTLGDDHVISSFHRFVLGPPAEKSAAFPVLTFIFRLKKMAAPDELFCWEGDWGLPSVSTDCLVVLAYAQFAGAPLKLRKICNPWRSPGGSLPALRTNQNETLSRPSDIIIHLRKQKFNADFDLSAKEGADSLAFISLLEEKLMPALIYTFWVEPKNYVEVTRRWYAEHMMFPLNFFLPGRMQSRQMEKLRLLRGDEQLEAGEELEKELYRDAAECMNLLSQRLGSHKFFFGESPSSLDAYVFGHLAPILKCRLPNGKLQQHLKSLDNLSDFCSNILLLYFPRDGREPAAQKAPAAPEAGDYDNVPNKRRKQFLSALFALGAMLSYALLTGMVSIQHGHQEALEEPPDPEHIGAHEEEGDG</sequence>
<dbReference type="InterPro" id="IPR019564">
    <property type="entry name" value="Sam37/metaxin_N"/>
</dbReference>